<comment type="caution">
    <text evidence="1">The sequence shown here is derived from an EMBL/GenBank/DDBJ whole genome shotgun (WGS) entry which is preliminary data.</text>
</comment>
<protein>
    <recommendedName>
        <fullName evidence="3">Beta-galactosidase trimerisation domain-containing protein</fullName>
    </recommendedName>
</protein>
<keyword evidence="2" id="KW-1185">Reference proteome</keyword>
<gene>
    <name evidence="1" type="ORF">GCM10011386_05890</name>
</gene>
<dbReference type="EMBL" id="BMIK01000001">
    <property type="protein sequence ID" value="GGC16898.1"/>
    <property type="molecule type" value="Genomic_DNA"/>
</dbReference>
<reference evidence="2" key="1">
    <citation type="journal article" date="2019" name="Int. J. Syst. Evol. Microbiol.">
        <title>The Global Catalogue of Microorganisms (GCM) 10K type strain sequencing project: providing services to taxonomists for standard genome sequencing and annotation.</title>
        <authorList>
            <consortium name="The Broad Institute Genomics Platform"/>
            <consortium name="The Broad Institute Genome Sequencing Center for Infectious Disease"/>
            <person name="Wu L."/>
            <person name="Ma J."/>
        </authorList>
    </citation>
    <scope>NUCLEOTIDE SEQUENCE [LARGE SCALE GENOMIC DNA]</scope>
    <source>
        <strain evidence="2">CGMCC 1.15342</strain>
    </source>
</reference>
<organism evidence="1 2">
    <name type="scientific">Parapedobacter defluvii</name>
    <dbReference type="NCBI Taxonomy" id="2045106"/>
    <lineage>
        <taxon>Bacteria</taxon>
        <taxon>Pseudomonadati</taxon>
        <taxon>Bacteroidota</taxon>
        <taxon>Sphingobacteriia</taxon>
        <taxon>Sphingobacteriales</taxon>
        <taxon>Sphingobacteriaceae</taxon>
        <taxon>Parapedobacter</taxon>
    </lineage>
</organism>
<dbReference type="Gene3D" id="3.40.50.880">
    <property type="match status" value="1"/>
</dbReference>
<sequence>MNKQLIILLVLVAGFLQPARSEVIILTSDQQLYDLMDPDKKIDMSLGFTRSIRSLRDVCEAGKQRGDKELTIAFDEFFRQYRPQAGTERRLTPDMDEYVDKIKFISDFAKQYGMGICLSLLSPLELGPAYKNQTQEAGRWLGYKVGLRNPSDGQFSISMWQQLFWTNNKGKFRVTLKNIKAYAFKEKPVQASHHIAVNPDDIIEIKDIKYEAGDTIDVGGNGYGIKNDPADMIYPVRNLRVYYDGPKQLEGYDRVMVLLEYETPEMDYFSEKAPAFLNSLIDKYKKKGVNLTAFYSDEMHIQQDWVYFSHHEGGQFNTRFLTEGFSKQYQQKYGQPLDDKYMLYFAYGAPYYQATAGAVRNVQYVMGEKPEDIHRTYLLRDRYYKLLNHGVVDLFKHAKDYAEQLFDREMPTSAHSSWAESPTIDLWDVEKLHDNAYKYEYTSNFVWSNTVHQAAAACYDYFKWGEYLQPTGNDFAECGWGDRNYYGAAMGTSIGVVNKYPNAYAAAWGFPNAALHWKNMLNEAFGAQPSKPMKLMTDNVHRDIEVLILYPMNLVAVEERFGSWMTQYGYANYLTADKLLEMGKVLPDGQIQVADKKYSTLVALFEPLPEAGLLDMMDQFVENGGKVIWCSAPPLIDSKGNDCSTKWQSLFGVSYPFDAYMGEIASGKQISFENSFSNVPEQVILTDFLVDRIYPVSTTSPAATVVAKVENQIVGTQLKKGKGVAYYCGFRPRDDQSASLGYESRTLFEILSAANAYPSTGKFTENDNPTYVSRTTDFFATKFPNGTTALVKHYRTHRENWEGGFSRNEEADAKALAANPLPSDELDIQHLKINGRDVTYRGKMNVAFRTDDSGKLIAFNGVQCTGITVDNVNYKFSSQPVDICYVPLDAGLKIYQLRVAGEGEISLPVPFAAGKAAVKNGKSDIKHVVKDGNMVLNIDGELSGKWIDITFK</sequence>
<evidence type="ECO:0000313" key="2">
    <source>
        <dbReference type="Proteomes" id="UP000597338"/>
    </source>
</evidence>
<proteinExistence type="predicted"/>
<name>A0ABQ1L2Y1_9SPHI</name>
<dbReference type="InterPro" id="IPR029062">
    <property type="entry name" value="Class_I_gatase-like"/>
</dbReference>
<evidence type="ECO:0000313" key="1">
    <source>
        <dbReference type="EMBL" id="GGC16898.1"/>
    </source>
</evidence>
<dbReference type="RefSeq" id="WP_188747185.1">
    <property type="nucleotide sequence ID" value="NZ_BMIK01000001.1"/>
</dbReference>
<accession>A0ABQ1L2Y1</accession>
<dbReference type="Proteomes" id="UP000597338">
    <property type="component" value="Unassembled WGS sequence"/>
</dbReference>
<evidence type="ECO:0008006" key="3">
    <source>
        <dbReference type="Google" id="ProtNLM"/>
    </source>
</evidence>